<dbReference type="KEGG" id="vbo:CKY39_07960"/>
<dbReference type="AlphaFoldDB" id="A0A250DFX7"/>
<reference evidence="1 2" key="1">
    <citation type="submission" date="2017-09" db="EMBL/GenBank/DDBJ databases">
        <title>The diverse metabolic capabilities of V. boronicumulans make it an excellent choice for continued studies on novel biodegradation.</title>
        <authorList>
            <person name="Sun S."/>
        </authorList>
    </citation>
    <scope>NUCLEOTIDE SEQUENCE [LARGE SCALE GENOMIC DNA]</scope>
    <source>
        <strain evidence="1 2">J1</strain>
    </source>
</reference>
<organism evidence="1 2">
    <name type="scientific">Variovorax boronicumulans</name>
    <dbReference type="NCBI Taxonomy" id="436515"/>
    <lineage>
        <taxon>Bacteria</taxon>
        <taxon>Pseudomonadati</taxon>
        <taxon>Pseudomonadota</taxon>
        <taxon>Betaproteobacteria</taxon>
        <taxon>Burkholderiales</taxon>
        <taxon>Comamonadaceae</taxon>
        <taxon>Variovorax</taxon>
    </lineage>
</organism>
<protein>
    <recommendedName>
        <fullName evidence="3">DUF416 domain-containing protein</fullName>
    </recommendedName>
</protein>
<dbReference type="RefSeq" id="WP_095744028.1">
    <property type="nucleotide sequence ID" value="NZ_CP023284.1"/>
</dbReference>
<gene>
    <name evidence="1" type="ORF">CKY39_07960</name>
</gene>
<dbReference type="InterPro" id="IPR025674">
    <property type="entry name" value="Imm6"/>
</dbReference>
<evidence type="ECO:0008006" key="3">
    <source>
        <dbReference type="Google" id="ProtNLM"/>
    </source>
</evidence>
<dbReference type="Pfam" id="PF14434">
    <property type="entry name" value="Imm6"/>
    <property type="match status" value="1"/>
</dbReference>
<evidence type="ECO:0000313" key="2">
    <source>
        <dbReference type="Proteomes" id="UP000217154"/>
    </source>
</evidence>
<sequence length="176" mass="19323">MADPHRAPEFHPGSKPGMFPSQIDQFSQAIAALDEQGKASFCVWLAVRMQESLAAEDAERVGICHAVELLQSWEAGESVTGNELNELLMNANDEGLHAFVDSRRPRKTDSAIEVVGGAICYIAWLAYRRAGESLPDGIDQVNDDFIIWVIQQALDAQTVTREYCLSAMQGLAKVSE</sequence>
<accession>A0A250DFX7</accession>
<evidence type="ECO:0000313" key="1">
    <source>
        <dbReference type="EMBL" id="ATA53152.1"/>
    </source>
</evidence>
<dbReference type="Proteomes" id="UP000217154">
    <property type="component" value="Chromosome"/>
</dbReference>
<proteinExistence type="predicted"/>
<name>A0A250DFX7_9BURK</name>
<dbReference type="EMBL" id="CP023284">
    <property type="protein sequence ID" value="ATA53152.1"/>
    <property type="molecule type" value="Genomic_DNA"/>
</dbReference>